<organism evidence="3 4">
    <name type="scientific">Limulus polyphemus</name>
    <name type="common">Atlantic horseshoe crab</name>
    <dbReference type="NCBI Taxonomy" id="6850"/>
    <lineage>
        <taxon>Eukaryota</taxon>
        <taxon>Metazoa</taxon>
        <taxon>Ecdysozoa</taxon>
        <taxon>Arthropoda</taxon>
        <taxon>Chelicerata</taxon>
        <taxon>Merostomata</taxon>
        <taxon>Xiphosura</taxon>
        <taxon>Limulidae</taxon>
        <taxon>Limulus</taxon>
    </lineage>
</organism>
<name>A0ABM1TDM8_LIMPO</name>
<evidence type="ECO:0000256" key="1">
    <source>
        <dbReference type="SAM" id="Phobius"/>
    </source>
</evidence>
<feature type="domain" description="Nose resistant-to-fluoxetine protein N-terminal" evidence="2">
    <location>
        <begin position="41"/>
        <end position="161"/>
    </location>
</feature>
<accession>A0ABM1TDM8</accession>
<evidence type="ECO:0000313" key="4">
    <source>
        <dbReference type="RefSeq" id="XP_022253984.1"/>
    </source>
</evidence>
<proteinExistence type="predicted"/>
<evidence type="ECO:0000259" key="2">
    <source>
        <dbReference type="SMART" id="SM00703"/>
    </source>
</evidence>
<dbReference type="SMART" id="SM00703">
    <property type="entry name" value="NRF"/>
    <property type="match status" value="1"/>
</dbReference>
<sequence length="474" mass="54609">MTSGVIQQWKDFEKRLQDWMYKWVSLYQPFVQTVLQEENVTTKCTNDVHLLLEDLKELKTWAFEMLDSTGKPPGGLLEGTVTAFGSFDQCINIKKEKDDSQLLRGQYCSVHLRPPLPPRNRYASVVKPLDVFKNISSKDNLLSPSGLLTSYLMTKLMKNSGNKLNIPLYIFHRYMRLTPPMVLLIGLVYLTPLFGSGPVWHEIIDQKVTGCRKYWWINLLYLQNYIRAEPKCVEHTWYIGNDMTFHLVSLIVLIPLLKAELEFENAVYFNPLNHLASYCIGMTVGYLIYMRQAKPLNKTKIIIGWVVSLTFLCGVLGGLYDHLAGYSELSRLKTVFYAALHRPIWTVGVAWVMFVCCTGNGGVINAFLSWKGFIPLSRMTYMTYLTHLWILWLYIGNLRERVYSGHLITICTYLGSMVMSFTFSFVCVLFVEAPFMNLEKMIISSYLGKCSNEGKEIKKTTKSFNNFQESRQKS</sequence>
<dbReference type="GeneID" id="106469699"/>
<dbReference type="PANTHER" id="PTHR11161">
    <property type="entry name" value="O-ACYLTRANSFERASE"/>
    <property type="match status" value="1"/>
</dbReference>
<reference evidence="4" key="1">
    <citation type="submission" date="2025-08" db="UniProtKB">
        <authorList>
            <consortium name="RefSeq"/>
        </authorList>
    </citation>
    <scope>IDENTIFICATION</scope>
    <source>
        <tissue evidence="4">Muscle</tissue>
    </source>
</reference>
<feature type="transmembrane region" description="Helical" evidence="1">
    <location>
        <begin position="379"/>
        <end position="395"/>
    </location>
</feature>
<keyword evidence="1" id="KW-1133">Transmembrane helix</keyword>
<gene>
    <name evidence="4" type="primary">LOC106469699</name>
</gene>
<dbReference type="RefSeq" id="XP_022253984.1">
    <property type="nucleotide sequence ID" value="XM_022398276.1"/>
</dbReference>
<keyword evidence="1" id="KW-0812">Transmembrane</keyword>
<feature type="transmembrane region" description="Helical" evidence="1">
    <location>
        <begin position="272"/>
        <end position="289"/>
    </location>
</feature>
<dbReference type="PANTHER" id="PTHR11161:SF0">
    <property type="entry name" value="O-ACYLTRANSFERASE LIKE PROTEIN"/>
    <property type="match status" value="1"/>
</dbReference>
<dbReference type="InterPro" id="IPR006621">
    <property type="entry name" value="Nose-resist-to-fluoxetine_N"/>
</dbReference>
<evidence type="ECO:0000313" key="3">
    <source>
        <dbReference type="Proteomes" id="UP000694941"/>
    </source>
</evidence>
<protein>
    <submittedName>
        <fullName evidence="4">Nose resistant to fluoxetine protein 6-like</fullName>
    </submittedName>
</protein>
<dbReference type="Pfam" id="PF20146">
    <property type="entry name" value="NRF"/>
    <property type="match status" value="1"/>
</dbReference>
<dbReference type="InterPro" id="IPR052728">
    <property type="entry name" value="O2_lipid_transport_reg"/>
</dbReference>
<feature type="transmembrane region" description="Helical" evidence="1">
    <location>
        <begin position="301"/>
        <end position="323"/>
    </location>
</feature>
<dbReference type="Proteomes" id="UP000694941">
    <property type="component" value="Unplaced"/>
</dbReference>
<feature type="transmembrane region" description="Helical" evidence="1">
    <location>
        <begin position="407"/>
        <end position="431"/>
    </location>
</feature>
<feature type="transmembrane region" description="Helical" evidence="1">
    <location>
        <begin position="181"/>
        <end position="200"/>
    </location>
</feature>
<keyword evidence="1" id="KW-0472">Membrane</keyword>
<keyword evidence="3" id="KW-1185">Reference proteome</keyword>
<feature type="transmembrane region" description="Helical" evidence="1">
    <location>
        <begin position="343"/>
        <end position="367"/>
    </location>
</feature>